<keyword evidence="2" id="KW-0472">Membrane</keyword>
<reference evidence="3 4" key="1">
    <citation type="journal article" date="2018" name="New Phytol.">
        <title>Phylogenomics of Endogonaceae and evolution of mycorrhizas within Mucoromycota.</title>
        <authorList>
            <person name="Chang Y."/>
            <person name="Desiro A."/>
            <person name="Na H."/>
            <person name="Sandor L."/>
            <person name="Lipzen A."/>
            <person name="Clum A."/>
            <person name="Barry K."/>
            <person name="Grigoriev I.V."/>
            <person name="Martin F.M."/>
            <person name="Stajich J.E."/>
            <person name="Smith M.E."/>
            <person name="Bonito G."/>
            <person name="Spatafora J.W."/>
        </authorList>
    </citation>
    <scope>NUCLEOTIDE SEQUENCE [LARGE SCALE GENOMIC DNA]</scope>
    <source>
        <strain evidence="3 4">AD002</strain>
    </source>
</reference>
<evidence type="ECO:0000256" key="2">
    <source>
        <dbReference type="SAM" id="Phobius"/>
    </source>
</evidence>
<dbReference type="AlphaFoldDB" id="A0A433QXT4"/>
<dbReference type="GO" id="GO:0004497">
    <property type="term" value="F:monooxygenase activity"/>
    <property type="evidence" value="ECO:0007669"/>
    <property type="project" value="InterPro"/>
</dbReference>
<keyword evidence="2" id="KW-1133">Transmembrane helix</keyword>
<dbReference type="InterPro" id="IPR002401">
    <property type="entry name" value="Cyt_P450_E_grp-I"/>
</dbReference>
<dbReference type="Proteomes" id="UP000274822">
    <property type="component" value="Unassembled WGS sequence"/>
</dbReference>
<accession>A0A433QXT4</accession>
<organism evidence="3 4">
    <name type="scientific">Jimgerdemannia flammicorona</name>
    <dbReference type="NCBI Taxonomy" id="994334"/>
    <lineage>
        <taxon>Eukaryota</taxon>
        <taxon>Fungi</taxon>
        <taxon>Fungi incertae sedis</taxon>
        <taxon>Mucoromycota</taxon>
        <taxon>Mucoromycotina</taxon>
        <taxon>Endogonomycetes</taxon>
        <taxon>Endogonales</taxon>
        <taxon>Endogonaceae</taxon>
        <taxon>Jimgerdemannia</taxon>
    </lineage>
</organism>
<dbReference type="InterPro" id="IPR036396">
    <property type="entry name" value="Cyt_P450_sf"/>
</dbReference>
<keyword evidence="4" id="KW-1185">Reference proteome</keyword>
<dbReference type="GO" id="GO:0020037">
    <property type="term" value="F:heme binding"/>
    <property type="evidence" value="ECO:0007669"/>
    <property type="project" value="InterPro"/>
</dbReference>
<feature type="transmembrane region" description="Helical" evidence="2">
    <location>
        <begin position="12"/>
        <end position="31"/>
    </location>
</feature>
<dbReference type="PRINTS" id="PR00385">
    <property type="entry name" value="P450"/>
</dbReference>
<evidence type="ECO:0000313" key="4">
    <source>
        <dbReference type="Proteomes" id="UP000274822"/>
    </source>
</evidence>
<dbReference type="Gene3D" id="1.10.630.10">
    <property type="entry name" value="Cytochrome P450"/>
    <property type="match status" value="1"/>
</dbReference>
<dbReference type="GO" id="GO:0005506">
    <property type="term" value="F:iron ion binding"/>
    <property type="evidence" value="ECO:0007669"/>
    <property type="project" value="InterPro"/>
</dbReference>
<name>A0A433QXT4_9FUNG</name>
<dbReference type="InterPro" id="IPR050121">
    <property type="entry name" value="Cytochrome_P450_monoxygenase"/>
</dbReference>
<comment type="caution">
    <text evidence="3">The sequence shown here is derived from an EMBL/GenBank/DDBJ whole genome shotgun (WGS) entry which is preliminary data.</text>
</comment>
<dbReference type="Pfam" id="PF00067">
    <property type="entry name" value="p450"/>
    <property type="match status" value="2"/>
</dbReference>
<dbReference type="EMBL" id="RBNJ01000434">
    <property type="protein sequence ID" value="RUS34524.1"/>
    <property type="molecule type" value="Genomic_DNA"/>
</dbReference>
<keyword evidence="2" id="KW-0812">Transmembrane</keyword>
<gene>
    <name evidence="3" type="ORF">BC938DRAFT_479908</name>
</gene>
<dbReference type="SUPFAM" id="SSF48264">
    <property type="entry name" value="Cytochrome P450"/>
    <property type="match status" value="1"/>
</dbReference>
<dbReference type="PRINTS" id="PR00463">
    <property type="entry name" value="EP450I"/>
</dbReference>
<evidence type="ECO:0000313" key="3">
    <source>
        <dbReference type="EMBL" id="RUS34524.1"/>
    </source>
</evidence>
<dbReference type="PANTHER" id="PTHR24305">
    <property type="entry name" value="CYTOCHROME P450"/>
    <property type="match status" value="1"/>
</dbReference>
<dbReference type="GO" id="GO:0016705">
    <property type="term" value="F:oxidoreductase activity, acting on paired donors, with incorporation or reduction of molecular oxygen"/>
    <property type="evidence" value="ECO:0007669"/>
    <property type="project" value="InterPro"/>
</dbReference>
<sequence>MFSDLTTLLPLPTRPILLALALVLFGTYIHLRRLQHPLRLLPSFPGSLLSPLETLLAARNGTDIFAKLSTIAQDPTLRRICVSWGWDITMVIVSDAALIRDMLVRGQANYSGTHTFERASRFRRLGQMLSGGSNIGNTAGEEWKRHRGMIAPLFQPRRIVPALLPFVVTRVNRMCGILERCTIDKEAVNMDAQMTIMTLDVINKYVFGLGNNELDFQDIGGPDKVGPQFHKMTSQIFWVFLPLIGNTTWARSGLIKTRIPLDRFLNRSIDASLSRPDLLVGTVPPAVASLAPHFGPLTDPENRAALLREVKSLIFAGYETTSHTAAFAFGVLARRKEMQDRCAREAREVFGTGIVEPGSVKMEMFARLVYINAVIKEVLRLYPAAPFVAVEPRVDIELGGHVVPAGKFPVWVCLLSAIFCLHYHILHPSLTTFCTTPPQEP</sequence>
<comment type="similarity">
    <text evidence="1">Belongs to the cytochrome P450 family.</text>
</comment>
<dbReference type="InterPro" id="IPR001128">
    <property type="entry name" value="Cyt_P450"/>
</dbReference>
<proteinExistence type="inferred from homology"/>
<dbReference type="PANTHER" id="PTHR24305:SF166">
    <property type="entry name" value="CYTOCHROME P450 12A4, MITOCHONDRIAL-RELATED"/>
    <property type="match status" value="1"/>
</dbReference>
<evidence type="ECO:0000256" key="1">
    <source>
        <dbReference type="ARBA" id="ARBA00010617"/>
    </source>
</evidence>
<protein>
    <submittedName>
        <fullName evidence="3">Cytochrome P450</fullName>
    </submittedName>
</protein>